<sequence length="42" mass="4660">MSCSFSAVLNVFVQDFAAAESKKLASEFSLRHLFLIIALQIL</sequence>
<proteinExistence type="predicted"/>
<organism evidence="1">
    <name type="scientific">Arundo donax</name>
    <name type="common">Giant reed</name>
    <name type="synonym">Donax arundinaceus</name>
    <dbReference type="NCBI Taxonomy" id="35708"/>
    <lineage>
        <taxon>Eukaryota</taxon>
        <taxon>Viridiplantae</taxon>
        <taxon>Streptophyta</taxon>
        <taxon>Embryophyta</taxon>
        <taxon>Tracheophyta</taxon>
        <taxon>Spermatophyta</taxon>
        <taxon>Magnoliopsida</taxon>
        <taxon>Liliopsida</taxon>
        <taxon>Poales</taxon>
        <taxon>Poaceae</taxon>
        <taxon>PACMAD clade</taxon>
        <taxon>Arundinoideae</taxon>
        <taxon>Arundineae</taxon>
        <taxon>Arundo</taxon>
    </lineage>
</organism>
<dbReference type="EMBL" id="GBRH01170211">
    <property type="protein sequence ID" value="JAE27685.1"/>
    <property type="molecule type" value="Transcribed_RNA"/>
</dbReference>
<protein>
    <submittedName>
        <fullName evidence="1">Uncharacterized protein</fullName>
    </submittedName>
</protein>
<reference evidence="1" key="1">
    <citation type="submission" date="2014-09" db="EMBL/GenBank/DDBJ databases">
        <authorList>
            <person name="Magalhaes I.L.F."/>
            <person name="Oliveira U."/>
            <person name="Santos F.R."/>
            <person name="Vidigal T.H.D.A."/>
            <person name="Brescovit A.D."/>
            <person name="Santos A.J."/>
        </authorList>
    </citation>
    <scope>NUCLEOTIDE SEQUENCE</scope>
    <source>
        <tissue evidence="1">Shoot tissue taken approximately 20 cm above the soil surface</tissue>
    </source>
</reference>
<evidence type="ECO:0000313" key="1">
    <source>
        <dbReference type="EMBL" id="JAE27685.1"/>
    </source>
</evidence>
<dbReference type="AlphaFoldDB" id="A0A0A9GRB9"/>
<name>A0A0A9GRB9_ARUDO</name>
<accession>A0A0A9GRB9</accession>
<reference evidence="1" key="2">
    <citation type="journal article" date="2015" name="Data Brief">
        <title>Shoot transcriptome of the giant reed, Arundo donax.</title>
        <authorList>
            <person name="Barrero R.A."/>
            <person name="Guerrero F.D."/>
            <person name="Moolhuijzen P."/>
            <person name="Goolsby J.A."/>
            <person name="Tidwell J."/>
            <person name="Bellgard S.E."/>
            <person name="Bellgard M.I."/>
        </authorList>
    </citation>
    <scope>NUCLEOTIDE SEQUENCE</scope>
    <source>
        <tissue evidence="1">Shoot tissue taken approximately 20 cm above the soil surface</tissue>
    </source>
</reference>